<accession>A0A834LST1</accession>
<reference evidence="2" key="1">
    <citation type="submission" date="2019-11" db="EMBL/GenBank/DDBJ databases">
        <authorList>
            <person name="Liu Y."/>
            <person name="Hou J."/>
            <person name="Li T.-Q."/>
            <person name="Guan C.-H."/>
            <person name="Wu X."/>
            <person name="Wu H.-Z."/>
            <person name="Ling F."/>
            <person name="Zhang R."/>
            <person name="Shi X.-G."/>
            <person name="Ren J.-P."/>
            <person name="Chen E.-F."/>
            <person name="Sun J.-M."/>
        </authorList>
    </citation>
    <scope>NUCLEOTIDE SEQUENCE</scope>
    <source>
        <strain evidence="2">Adult_tree_wgs_1</strain>
        <tissue evidence="2">Leaves</tissue>
    </source>
</reference>
<dbReference type="PANTHER" id="PTHR33710">
    <property type="entry name" value="BNAC02G09200D PROTEIN"/>
    <property type="match status" value="1"/>
</dbReference>
<proteinExistence type="predicted"/>
<dbReference type="PANTHER" id="PTHR33710:SF79">
    <property type="entry name" value="OS06G0205337 PROTEIN"/>
    <property type="match status" value="1"/>
</dbReference>
<organism evidence="2 3">
    <name type="scientific">Rhododendron simsii</name>
    <name type="common">Sims's rhododendron</name>
    <dbReference type="NCBI Taxonomy" id="118357"/>
    <lineage>
        <taxon>Eukaryota</taxon>
        <taxon>Viridiplantae</taxon>
        <taxon>Streptophyta</taxon>
        <taxon>Embryophyta</taxon>
        <taxon>Tracheophyta</taxon>
        <taxon>Spermatophyta</taxon>
        <taxon>Magnoliopsida</taxon>
        <taxon>eudicotyledons</taxon>
        <taxon>Gunneridae</taxon>
        <taxon>Pentapetalae</taxon>
        <taxon>asterids</taxon>
        <taxon>Ericales</taxon>
        <taxon>Ericaceae</taxon>
        <taxon>Ericoideae</taxon>
        <taxon>Rhodoreae</taxon>
        <taxon>Rhododendron</taxon>
    </lineage>
</organism>
<evidence type="ECO:0000313" key="2">
    <source>
        <dbReference type="EMBL" id="KAF7148992.1"/>
    </source>
</evidence>
<dbReference type="Pfam" id="PF00078">
    <property type="entry name" value="RVT_1"/>
    <property type="match status" value="1"/>
</dbReference>
<dbReference type="EMBL" id="WJXA01000003">
    <property type="protein sequence ID" value="KAF7148992.1"/>
    <property type="molecule type" value="Genomic_DNA"/>
</dbReference>
<comment type="caution">
    <text evidence="2">The sequence shown here is derived from an EMBL/GenBank/DDBJ whole genome shotgun (WGS) entry which is preliminary data.</text>
</comment>
<evidence type="ECO:0000313" key="3">
    <source>
        <dbReference type="Proteomes" id="UP000626092"/>
    </source>
</evidence>
<keyword evidence="3" id="KW-1185">Reference proteome</keyword>
<dbReference type="OrthoDB" id="1935089at2759"/>
<name>A0A834LST1_RHOSS</name>
<dbReference type="InterPro" id="IPR036691">
    <property type="entry name" value="Endo/exonu/phosph_ase_sf"/>
</dbReference>
<dbReference type="InterPro" id="IPR000477">
    <property type="entry name" value="RT_dom"/>
</dbReference>
<dbReference type="Gene3D" id="3.60.10.10">
    <property type="entry name" value="Endonuclease/exonuclease/phosphatase"/>
    <property type="match status" value="1"/>
</dbReference>
<protein>
    <recommendedName>
        <fullName evidence="1">Reverse transcriptase domain-containing protein</fullName>
    </recommendedName>
</protein>
<evidence type="ECO:0000259" key="1">
    <source>
        <dbReference type="Pfam" id="PF00078"/>
    </source>
</evidence>
<dbReference type="AlphaFoldDB" id="A0A834LST1"/>
<feature type="domain" description="Reverse transcriptase" evidence="1">
    <location>
        <begin position="350"/>
        <end position="477"/>
    </location>
</feature>
<dbReference type="SUPFAM" id="SSF56219">
    <property type="entry name" value="DNase I-like"/>
    <property type="match status" value="1"/>
</dbReference>
<dbReference type="Proteomes" id="UP000626092">
    <property type="component" value="Unassembled WGS sequence"/>
</dbReference>
<gene>
    <name evidence="2" type="ORF">RHSIM_Rhsim03G0095700</name>
</gene>
<sequence>MARSLENQDPKLSGVIASTNDSSIGAQKKTRDVNGVGAPDIPSTQGACKTPLSRFVLSFRDEEQSAQWEFFVQYKACLGDDWVIWGDMNDILGLEEKKGGSARSISSLRGFRKFVDDCGLVDLGFSRYPFTWRNNRGGSEYVQERLDGVLATPSWCILFNQASVTHLNSVGSDHCALLLNLRTVPTRRRAPFRFDARWVENDEVRDVIHQAWANPIHGSRSFMVFKKIQACRSSLTNCKRRKRLDSGRTIEELKAKIFSLKNAVNGPPLGVIYDLKRQLKEEWDREELFWKQKSRVVWLKHGDSNTRFFHASVMQRRSFNRISGTEDTNGTWTDDPTRAAIEDMGPAKAPGIDENQSAFVGGRQISESILIAHELMRSLKNRRHGIKGWVALMLDMAKALDRIEWTYLEEVLHKYGFDDKWIRWVMACITTVSFATVINGEKGDLFSPSRGIWQGCPLSPYLFIHCAEGFHYLIQKAIGEGALYGIKMGSSSSWAWRSIVAGRAILRRGWRWNVDNGSSIDIWRDPWLPRSLSFKVLSPPPPPDAPFSSLRL</sequence>